<reference evidence="1" key="1">
    <citation type="journal article" date="2020" name="mSystems">
        <title>Genome- and Community-Level Interaction Insights into Carbon Utilization and Element Cycling Functions of Hydrothermarchaeota in Hydrothermal Sediment.</title>
        <authorList>
            <person name="Zhou Z."/>
            <person name="Liu Y."/>
            <person name="Xu W."/>
            <person name="Pan J."/>
            <person name="Luo Z.H."/>
            <person name="Li M."/>
        </authorList>
    </citation>
    <scope>NUCLEOTIDE SEQUENCE [LARGE SCALE GENOMIC DNA]</scope>
    <source>
        <strain evidence="1">SpSt-210</strain>
    </source>
</reference>
<sequence>MAATTTEVREKLDLALNALEGELTDLSSILEDQQRGDLPSLERDVRAMEWGQVMGTLRTILDPACRAGQMTPEQVARYRALLVRLKEALPIIERLGFAKPTISLEP</sequence>
<evidence type="ECO:0000313" key="1">
    <source>
        <dbReference type="EMBL" id="HEG89860.1"/>
    </source>
</evidence>
<accession>A0A831X782</accession>
<organism evidence="1">
    <name type="scientific">Thermorudis peleae</name>
    <dbReference type="NCBI Taxonomy" id="1382356"/>
    <lineage>
        <taxon>Bacteria</taxon>
        <taxon>Pseudomonadati</taxon>
        <taxon>Thermomicrobiota</taxon>
        <taxon>Thermomicrobia</taxon>
        <taxon>Thermomicrobia incertae sedis</taxon>
        <taxon>Thermorudis</taxon>
    </lineage>
</organism>
<protein>
    <submittedName>
        <fullName evidence="1">Uncharacterized protein</fullName>
    </submittedName>
</protein>
<name>A0A831X782_9BACT</name>
<dbReference type="EMBL" id="DSIY01000005">
    <property type="protein sequence ID" value="HEG89860.1"/>
    <property type="molecule type" value="Genomic_DNA"/>
</dbReference>
<dbReference type="AlphaFoldDB" id="A0A831X782"/>
<comment type="caution">
    <text evidence="1">The sequence shown here is derived from an EMBL/GenBank/DDBJ whole genome shotgun (WGS) entry which is preliminary data.</text>
</comment>
<proteinExistence type="predicted"/>
<gene>
    <name evidence="1" type="ORF">ENP34_00200</name>
</gene>